<proteinExistence type="inferred from homology"/>
<dbReference type="InterPro" id="IPR029069">
    <property type="entry name" value="HotDog_dom_sf"/>
</dbReference>
<reference evidence="4 5" key="1">
    <citation type="submission" date="2020-07" db="EMBL/GenBank/DDBJ databases">
        <title>Taxonomic revisions and descriptions of new bacterial species based on genomic comparisons in the high-G+C-content subgroup of the family Alcaligenaceae.</title>
        <authorList>
            <person name="Szabo A."/>
            <person name="Felfoldi T."/>
        </authorList>
    </citation>
    <scope>NUCLEOTIDE SEQUENCE [LARGE SCALE GENOMIC DNA]</scope>
    <source>
        <strain evidence="4 5">DSM 25667</strain>
    </source>
</reference>
<dbReference type="PANTHER" id="PTHR21660:SF1">
    <property type="entry name" value="ACYL-COENZYME A THIOESTERASE 13"/>
    <property type="match status" value="1"/>
</dbReference>
<evidence type="ECO:0000313" key="5">
    <source>
        <dbReference type="Proteomes" id="UP000554144"/>
    </source>
</evidence>
<dbReference type="Gene3D" id="3.10.129.10">
    <property type="entry name" value="Hotdog Thioesterase"/>
    <property type="match status" value="1"/>
</dbReference>
<evidence type="ECO:0000256" key="2">
    <source>
        <dbReference type="ARBA" id="ARBA00022801"/>
    </source>
</evidence>
<feature type="domain" description="Thioesterase" evidence="3">
    <location>
        <begin position="50"/>
        <end position="120"/>
    </location>
</feature>
<dbReference type="CDD" id="cd03443">
    <property type="entry name" value="PaaI_thioesterase"/>
    <property type="match status" value="1"/>
</dbReference>
<dbReference type="AlphaFoldDB" id="A0A853GQS4"/>
<dbReference type="InterPro" id="IPR006683">
    <property type="entry name" value="Thioestr_dom"/>
</dbReference>
<dbReference type="NCBIfam" id="TIGR00369">
    <property type="entry name" value="unchar_dom_1"/>
    <property type="match status" value="1"/>
</dbReference>
<gene>
    <name evidence="4" type="ORF">H0A62_02770</name>
</gene>
<dbReference type="EMBL" id="JACCEV010000001">
    <property type="protein sequence ID" value="NYT84517.1"/>
    <property type="molecule type" value="Genomic_DNA"/>
</dbReference>
<protein>
    <submittedName>
        <fullName evidence="4">PaaI family thioesterase</fullName>
    </submittedName>
</protein>
<sequence>MTRSVDPDDTNWRERSVPGLMDTLGPLLSKKDGDQWLYGLRIRQEHLNPFNIVHGGTITTLMDQTVSVVAWAHTHKSPCVTVQLNVSFLGSARLGDLLVASGRVVKATGSLLFVEGHIMVNENVIATAQGVMKRVNPN</sequence>
<accession>A0A853GQS4</accession>
<evidence type="ECO:0000256" key="1">
    <source>
        <dbReference type="ARBA" id="ARBA00008324"/>
    </source>
</evidence>
<dbReference type="SUPFAM" id="SSF54637">
    <property type="entry name" value="Thioesterase/thiol ester dehydrase-isomerase"/>
    <property type="match status" value="1"/>
</dbReference>
<dbReference type="InterPro" id="IPR039298">
    <property type="entry name" value="ACOT13"/>
</dbReference>
<evidence type="ECO:0000313" key="4">
    <source>
        <dbReference type="EMBL" id="NYT84517.1"/>
    </source>
</evidence>
<keyword evidence="5" id="KW-1185">Reference proteome</keyword>
<dbReference type="PANTHER" id="PTHR21660">
    <property type="entry name" value="THIOESTERASE SUPERFAMILY MEMBER-RELATED"/>
    <property type="match status" value="1"/>
</dbReference>
<dbReference type="Pfam" id="PF03061">
    <property type="entry name" value="4HBT"/>
    <property type="match status" value="1"/>
</dbReference>
<dbReference type="OrthoDB" id="7060041at2"/>
<dbReference type="RefSeq" id="WP_130038321.1">
    <property type="nucleotide sequence ID" value="NZ_JACCEV010000001.1"/>
</dbReference>
<dbReference type="GO" id="GO:0047617">
    <property type="term" value="F:fatty acyl-CoA hydrolase activity"/>
    <property type="evidence" value="ECO:0007669"/>
    <property type="project" value="InterPro"/>
</dbReference>
<dbReference type="InterPro" id="IPR003736">
    <property type="entry name" value="PAAI_dom"/>
</dbReference>
<evidence type="ECO:0000259" key="3">
    <source>
        <dbReference type="Pfam" id="PF03061"/>
    </source>
</evidence>
<organism evidence="4 5">
    <name type="scientific">Pollutimonas harenae</name>
    <dbReference type="NCBI Taxonomy" id="657015"/>
    <lineage>
        <taxon>Bacteria</taxon>
        <taxon>Pseudomonadati</taxon>
        <taxon>Pseudomonadota</taxon>
        <taxon>Betaproteobacteria</taxon>
        <taxon>Burkholderiales</taxon>
        <taxon>Alcaligenaceae</taxon>
        <taxon>Pollutimonas</taxon>
    </lineage>
</organism>
<name>A0A853GQS4_9BURK</name>
<keyword evidence="2" id="KW-0378">Hydrolase</keyword>
<comment type="similarity">
    <text evidence="1">Belongs to the thioesterase PaaI family.</text>
</comment>
<dbReference type="Proteomes" id="UP000554144">
    <property type="component" value="Unassembled WGS sequence"/>
</dbReference>
<comment type="caution">
    <text evidence="4">The sequence shown here is derived from an EMBL/GenBank/DDBJ whole genome shotgun (WGS) entry which is preliminary data.</text>
</comment>